<accession>A0A8K0TE95</accession>
<dbReference type="OrthoDB" id="4054781at2759"/>
<evidence type="ECO:0000256" key="7">
    <source>
        <dbReference type="ARBA" id="ARBA00022679"/>
    </source>
</evidence>
<proteinExistence type="inferred from homology"/>
<evidence type="ECO:0000256" key="2">
    <source>
        <dbReference type="ARBA" id="ARBA00004604"/>
    </source>
</evidence>
<dbReference type="GO" id="GO:0000448">
    <property type="term" value="P:cleavage in ITS2 between 5.8S rRNA and LSU-rRNA of tricistronic rRNA transcript (SSU-rRNA, 5.8S rRNA, LSU-rRNA)"/>
    <property type="evidence" value="ECO:0007669"/>
    <property type="project" value="TreeGrafter"/>
</dbReference>
<dbReference type="Proteomes" id="UP000813385">
    <property type="component" value="Unassembled WGS sequence"/>
</dbReference>
<comment type="similarity">
    <text evidence="3">Belongs to the Clp1 family. NOL9/GRC3 subfamily.</text>
</comment>
<dbReference type="PANTHER" id="PTHR12755">
    <property type="entry name" value="CLEAVAGE/POLYADENYLATION FACTOR IA SUBUNIT CLP1P"/>
    <property type="match status" value="1"/>
</dbReference>
<organism evidence="14 15">
    <name type="scientific">Plectosphaerella cucumerina</name>
    <dbReference type="NCBI Taxonomy" id="40658"/>
    <lineage>
        <taxon>Eukaryota</taxon>
        <taxon>Fungi</taxon>
        <taxon>Dikarya</taxon>
        <taxon>Ascomycota</taxon>
        <taxon>Pezizomycotina</taxon>
        <taxon>Sordariomycetes</taxon>
        <taxon>Hypocreomycetidae</taxon>
        <taxon>Glomerellales</taxon>
        <taxon>Plectosphaerellaceae</taxon>
        <taxon>Plectosphaerella</taxon>
    </lineage>
</organism>
<name>A0A8K0TE95_9PEZI</name>
<dbReference type="Gene3D" id="3.40.50.300">
    <property type="entry name" value="P-loop containing nucleotide triphosphate hydrolases"/>
    <property type="match status" value="1"/>
</dbReference>
<evidence type="ECO:0000256" key="11">
    <source>
        <dbReference type="ARBA" id="ARBA00023242"/>
    </source>
</evidence>
<evidence type="ECO:0000313" key="15">
    <source>
        <dbReference type="Proteomes" id="UP000813385"/>
    </source>
</evidence>
<dbReference type="GO" id="GO:0005730">
    <property type="term" value="C:nucleolus"/>
    <property type="evidence" value="ECO:0007669"/>
    <property type="project" value="UniProtKB-SubCell"/>
</dbReference>
<dbReference type="InterPro" id="IPR045116">
    <property type="entry name" value="Clp1/Grc3"/>
</dbReference>
<feature type="region of interest" description="Disordered" evidence="12">
    <location>
        <begin position="1"/>
        <end position="20"/>
    </location>
</feature>
<feature type="region of interest" description="Disordered" evidence="12">
    <location>
        <begin position="34"/>
        <end position="96"/>
    </location>
</feature>
<evidence type="ECO:0000256" key="1">
    <source>
        <dbReference type="ARBA" id="ARBA00003798"/>
    </source>
</evidence>
<evidence type="ECO:0000256" key="5">
    <source>
        <dbReference type="ARBA" id="ARBA00019824"/>
    </source>
</evidence>
<feature type="region of interest" description="Disordered" evidence="12">
    <location>
        <begin position="656"/>
        <end position="688"/>
    </location>
</feature>
<keyword evidence="6" id="KW-0698">rRNA processing</keyword>
<feature type="region of interest" description="Disordered" evidence="12">
    <location>
        <begin position="713"/>
        <end position="734"/>
    </location>
</feature>
<keyword evidence="7" id="KW-0808">Transferase</keyword>
<evidence type="ECO:0000313" key="14">
    <source>
        <dbReference type="EMBL" id="KAH7362283.1"/>
    </source>
</evidence>
<keyword evidence="9" id="KW-0418">Kinase</keyword>
<reference evidence="14" key="1">
    <citation type="journal article" date="2021" name="Nat. Commun.">
        <title>Genetic determinants of endophytism in the Arabidopsis root mycobiome.</title>
        <authorList>
            <person name="Mesny F."/>
            <person name="Miyauchi S."/>
            <person name="Thiergart T."/>
            <person name="Pickel B."/>
            <person name="Atanasova L."/>
            <person name="Karlsson M."/>
            <person name="Huettel B."/>
            <person name="Barry K.W."/>
            <person name="Haridas S."/>
            <person name="Chen C."/>
            <person name="Bauer D."/>
            <person name="Andreopoulos W."/>
            <person name="Pangilinan J."/>
            <person name="LaButti K."/>
            <person name="Riley R."/>
            <person name="Lipzen A."/>
            <person name="Clum A."/>
            <person name="Drula E."/>
            <person name="Henrissat B."/>
            <person name="Kohler A."/>
            <person name="Grigoriev I.V."/>
            <person name="Martin F.M."/>
            <person name="Hacquard S."/>
        </authorList>
    </citation>
    <scope>NUCLEOTIDE SEQUENCE</scope>
    <source>
        <strain evidence="14">MPI-CAGE-AT-0016</strain>
    </source>
</reference>
<feature type="domain" description="Clp1 P-loop" evidence="13">
    <location>
        <begin position="289"/>
        <end position="483"/>
    </location>
</feature>
<sequence length="734" mass="77976">MATPKRRKLETAGGAQPMSAASAFALRRQLLTGSGASVPVPSTPDASPGPGDVPMSPGPAAAPLPKARRARDGKGDGARTPVSASTSSSAASVVGRGPIVGDDGDVSVSSSTITAIGSPLVKQYSTFRANKSNSRRLPSGVLQLKLSESERFVILGSFGVRINTGEVTLAGATLGPSDTPFWVHAAQCHALPVLRCSEATKLEIHPHPSAAKIRQLERLSPLFRSLWNDLPKEEDPSSQLDTFQLIYTSQDIPRKSFIQELVAHPAWNKKLAELTTNRDGKAPVIFLTGPKSSGKSTFGRILGNRLLTSNSRTNKRQPAAVVVMDLDPGQPEYNPAGTIGLVQVKTPNLHPPFAHAPPDAATASILRLHATAAVSPASDPELYIEAALDLYHRYQQSAVRNRPLIINTPGWILGTGLDLLTELISRISPTDVIYMSEDGPYESVESIKAAARETFCALPSQQSDFASRTAAHLRAMQTMAYFHTSITATGATSCDPSPLSGMPPLKVKFAGDSPGILGILSYDFQPPADLLAETINGAILAIVEIEDDAAFASIISADNPSSGMRQPGIARSPEGIPIILNPDSETLRTGASHCLGLALLRGIDVQDKSLQLLTPVPLSRIQESRVIGRQLVLLHGKFDTPSWAYTEDLYARSYTEGSGTGDDIWQGDDEDGAGEDSGDGRPVGPGIDLMVQQAASETAEVPWVEVLRDNEKRPVGSRAWRVRRDLGKGGPGGD</sequence>
<feature type="compositionally biased region" description="Acidic residues" evidence="12">
    <location>
        <begin position="665"/>
        <end position="677"/>
    </location>
</feature>
<keyword evidence="15" id="KW-1185">Reference proteome</keyword>
<dbReference type="GO" id="GO:0051731">
    <property type="term" value="F:polynucleotide 5'-hydroxyl-kinase activity"/>
    <property type="evidence" value="ECO:0007669"/>
    <property type="project" value="InterPro"/>
</dbReference>
<keyword evidence="11" id="KW-0539">Nucleus</keyword>
<keyword evidence="10" id="KW-0067">ATP-binding</keyword>
<evidence type="ECO:0000256" key="9">
    <source>
        <dbReference type="ARBA" id="ARBA00022777"/>
    </source>
</evidence>
<evidence type="ECO:0000259" key="13">
    <source>
        <dbReference type="Pfam" id="PF16575"/>
    </source>
</evidence>
<evidence type="ECO:0000256" key="4">
    <source>
        <dbReference type="ARBA" id="ARBA00018706"/>
    </source>
</evidence>
<dbReference type="FunFam" id="3.40.50.300:FF:001156">
    <property type="entry name" value="Polynucleotide 5-hydroxyl-kinase grc3"/>
    <property type="match status" value="1"/>
</dbReference>
<evidence type="ECO:0000256" key="8">
    <source>
        <dbReference type="ARBA" id="ARBA00022741"/>
    </source>
</evidence>
<evidence type="ECO:0000256" key="12">
    <source>
        <dbReference type="SAM" id="MobiDB-lite"/>
    </source>
</evidence>
<feature type="compositionally biased region" description="Low complexity" evidence="12">
    <location>
        <begin position="78"/>
        <end position="94"/>
    </location>
</feature>
<dbReference type="Pfam" id="PF16575">
    <property type="entry name" value="CLP1_P"/>
    <property type="match status" value="1"/>
</dbReference>
<dbReference type="InterPro" id="IPR027417">
    <property type="entry name" value="P-loop_NTPase"/>
</dbReference>
<dbReference type="InterPro" id="IPR032319">
    <property type="entry name" value="CLP1_P"/>
</dbReference>
<evidence type="ECO:0000256" key="3">
    <source>
        <dbReference type="ARBA" id="ARBA00011003"/>
    </source>
</evidence>
<dbReference type="AlphaFoldDB" id="A0A8K0TE95"/>
<comment type="function">
    <text evidence="1">Polynucleotide 5'-kinase involved in rRNA processing.</text>
</comment>
<comment type="caution">
    <text evidence="14">The sequence shown here is derived from an EMBL/GenBank/DDBJ whole genome shotgun (WGS) entry which is preliminary data.</text>
</comment>
<dbReference type="PANTHER" id="PTHR12755:SF3">
    <property type="entry name" value="POLYNUCLEOTIDE 5'-HYDROXYL-KINASE NOL9"/>
    <property type="match status" value="1"/>
</dbReference>
<dbReference type="GO" id="GO:0005524">
    <property type="term" value="F:ATP binding"/>
    <property type="evidence" value="ECO:0007669"/>
    <property type="project" value="UniProtKB-KW"/>
</dbReference>
<dbReference type="EMBL" id="JAGPXD010000003">
    <property type="protein sequence ID" value="KAH7362283.1"/>
    <property type="molecule type" value="Genomic_DNA"/>
</dbReference>
<protein>
    <recommendedName>
        <fullName evidence="5">Polynucleotide 5'-hydroxyl-kinase GRC3</fullName>
    </recommendedName>
    <alternativeName>
        <fullName evidence="4">Polynucleotide 5'-hydroxyl-kinase grc3</fullName>
    </alternativeName>
</protein>
<comment type="subcellular location">
    <subcellularLocation>
        <location evidence="2">Nucleus</location>
        <location evidence="2">Nucleolus</location>
    </subcellularLocation>
</comment>
<gene>
    <name evidence="14" type="ORF">B0T11DRAFT_82838</name>
</gene>
<keyword evidence="8" id="KW-0547">Nucleotide-binding</keyword>
<evidence type="ECO:0000256" key="10">
    <source>
        <dbReference type="ARBA" id="ARBA00022840"/>
    </source>
</evidence>
<evidence type="ECO:0000256" key="6">
    <source>
        <dbReference type="ARBA" id="ARBA00022552"/>
    </source>
</evidence>